<keyword evidence="3" id="KW-1003">Cell membrane</keyword>
<organism evidence="8 9">
    <name type="scientific">Brasilonema bromeliae SPC951</name>
    <dbReference type="NCBI Taxonomy" id="385972"/>
    <lineage>
        <taxon>Bacteria</taxon>
        <taxon>Bacillati</taxon>
        <taxon>Cyanobacteriota</taxon>
        <taxon>Cyanophyceae</taxon>
        <taxon>Nostocales</taxon>
        <taxon>Scytonemataceae</taxon>
        <taxon>Brasilonema</taxon>
        <taxon>Bromeliae group (in: Brasilonema)</taxon>
    </lineage>
</organism>
<dbReference type="Proteomes" id="UP000718564">
    <property type="component" value="Unassembled WGS sequence"/>
</dbReference>
<comment type="caution">
    <text evidence="8">The sequence shown here is derived from an EMBL/GenBank/DDBJ whole genome shotgun (WGS) entry which is preliminary data.</text>
</comment>
<accession>A0ABX1P3J1</accession>
<evidence type="ECO:0000256" key="7">
    <source>
        <dbReference type="SAM" id="Phobius"/>
    </source>
</evidence>
<feature type="transmembrane region" description="Helical" evidence="7">
    <location>
        <begin position="41"/>
        <end position="63"/>
    </location>
</feature>
<dbReference type="PANTHER" id="PTHR30250">
    <property type="entry name" value="PST FAMILY PREDICTED COLANIC ACID TRANSPORTER"/>
    <property type="match status" value="1"/>
</dbReference>
<feature type="transmembrane region" description="Helical" evidence="7">
    <location>
        <begin position="197"/>
        <end position="219"/>
    </location>
</feature>
<dbReference type="PANTHER" id="PTHR30250:SF10">
    <property type="entry name" value="LIPOPOLYSACCHARIDE BIOSYNTHESIS PROTEIN WZXC"/>
    <property type="match status" value="1"/>
</dbReference>
<evidence type="ECO:0000256" key="6">
    <source>
        <dbReference type="ARBA" id="ARBA00023136"/>
    </source>
</evidence>
<sequence>MNSSFRDSRNFEFFAKEKSNLFIFGVVVGLRSKVIKGGALMVIRQALGILLSLIGVLFITKVIGPREYGLYGMSYGIVSFLGGLGIWGLDVYLLRKTSNPDKQDYDQVFTLLLCISSVFTLTLVLGQHIIAEMLKVPESAPLLATLGLTLPISLLNLPLTIKLDRDLNFQRVAYIELISQVSYYVAALPLANRGAGAWAPVGGLWLQQITMVLLTVFSTDLRPRLCWKPSLIREMLVYGLSYSSSTWIWQLRSLVNPVIVGRFAGVEAVGFIALAIRLAEMLAFAKSVTWRLAMAALAKLENDPFRLRKSIEEGMRLQALAVGLPMAAFAIVAPVVLPVVFGKDWTPLLQVFPLISIGYISNSIFNLHSSVLYLLGKNLSVTWFHTAHIALFAGSAFLLVPYLGMVGYGWAEIAAIASYIVIHIYIAKEIGSPNYTVAFGWLIISIAVLILSTVNETVRYLSFVLLLLPLISTKERNSLIGYFQILRS</sequence>
<comment type="subcellular location">
    <subcellularLocation>
        <location evidence="1">Cell membrane</location>
        <topology evidence="1">Multi-pass membrane protein</topology>
    </subcellularLocation>
</comment>
<reference evidence="8 9" key="1">
    <citation type="submission" date="2018-06" db="EMBL/GenBank/DDBJ databases">
        <title>Comparative genomics of Brasilonema spp. strains.</title>
        <authorList>
            <person name="Alvarenga D.O."/>
            <person name="Fiore M.F."/>
            <person name="Varani A.M."/>
        </authorList>
    </citation>
    <scope>NUCLEOTIDE SEQUENCE [LARGE SCALE GENOMIC DNA]</scope>
    <source>
        <strain evidence="8 9">SPC951</strain>
    </source>
</reference>
<proteinExistence type="inferred from homology"/>
<keyword evidence="5 7" id="KW-1133">Transmembrane helix</keyword>
<evidence type="ECO:0000256" key="3">
    <source>
        <dbReference type="ARBA" id="ARBA00022475"/>
    </source>
</evidence>
<feature type="transmembrane region" description="Helical" evidence="7">
    <location>
        <begin position="69"/>
        <end position="89"/>
    </location>
</feature>
<feature type="transmembrane region" description="Helical" evidence="7">
    <location>
        <begin position="408"/>
        <end position="427"/>
    </location>
</feature>
<dbReference type="InterPro" id="IPR050833">
    <property type="entry name" value="Poly_Biosynth_Transport"/>
</dbReference>
<dbReference type="RefSeq" id="WP_169153812.1">
    <property type="nucleotide sequence ID" value="NZ_CAWPJE010000331.1"/>
</dbReference>
<keyword evidence="9" id="KW-1185">Reference proteome</keyword>
<keyword evidence="4 7" id="KW-0812">Transmembrane</keyword>
<feature type="transmembrane region" description="Helical" evidence="7">
    <location>
        <begin position="142"/>
        <end position="161"/>
    </location>
</feature>
<feature type="transmembrane region" description="Helical" evidence="7">
    <location>
        <begin position="109"/>
        <end position="130"/>
    </location>
</feature>
<evidence type="ECO:0000256" key="2">
    <source>
        <dbReference type="ARBA" id="ARBA00007430"/>
    </source>
</evidence>
<protein>
    <submittedName>
        <fullName evidence="8">Polysaccharide biosynthesis protein</fullName>
    </submittedName>
</protein>
<feature type="transmembrane region" description="Helical" evidence="7">
    <location>
        <begin position="434"/>
        <end position="451"/>
    </location>
</feature>
<evidence type="ECO:0000313" key="8">
    <source>
        <dbReference type="EMBL" id="NMG18521.1"/>
    </source>
</evidence>
<feature type="transmembrane region" description="Helical" evidence="7">
    <location>
        <begin position="382"/>
        <end position="402"/>
    </location>
</feature>
<evidence type="ECO:0000256" key="5">
    <source>
        <dbReference type="ARBA" id="ARBA00022989"/>
    </source>
</evidence>
<dbReference type="EMBL" id="QMEB01000014">
    <property type="protein sequence ID" value="NMG18521.1"/>
    <property type="molecule type" value="Genomic_DNA"/>
</dbReference>
<gene>
    <name evidence="8" type="ORF">DP116_03285</name>
</gene>
<evidence type="ECO:0000313" key="9">
    <source>
        <dbReference type="Proteomes" id="UP000718564"/>
    </source>
</evidence>
<evidence type="ECO:0000256" key="4">
    <source>
        <dbReference type="ARBA" id="ARBA00022692"/>
    </source>
</evidence>
<feature type="transmembrane region" description="Helical" evidence="7">
    <location>
        <begin position="173"/>
        <end position="191"/>
    </location>
</feature>
<keyword evidence="6 7" id="KW-0472">Membrane</keyword>
<feature type="transmembrane region" description="Helical" evidence="7">
    <location>
        <begin position="319"/>
        <end position="341"/>
    </location>
</feature>
<name>A0ABX1P3J1_9CYAN</name>
<comment type="similarity">
    <text evidence="2">Belongs to the polysaccharide synthase family.</text>
</comment>
<evidence type="ECO:0000256" key="1">
    <source>
        <dbReference type="ARBA" id="ARBA00004651"/>
    </source>
</evidence>
<dbReference type="Pfam" id="PF13440">
    <property type="entry name" value="Polysacc_synt_3"/>
    <property type="match status" value="1"/>
</dbReference>